<dbReference type="SUPFAM" id="SSF50630">
    <property type="entry name" value="Acid proteases"/>
    <property type="match status" value="1"/>
</dbReference>
<reference evidence="7" key="1">
    <citation type="journal article" date="2023" name="Mol. Phylogenet. Evol.">
        <title>Genome-scale phylogeny and comparative genomics of the fungal order Sordariales.</title>
        <authorList>
            <person name="Hensen N."/>
            <person name="Bonometti L."/>
            <person name="Westerberg I."/>
            <person name="Brannstrom I.O."/>
            <person name="Guillou S."/>
            <person name="Cros-Aarteil S."/>
            <person name="Calhoun S."/>
            <person name="Haridas S."/>
            <person name="Kuo A."/>
            <person name="Mondo S."/>
            <person name="Pangilinan J."/>
            <person name="Riley R."/>
            <person name="LaButti K."/>
            <person name="Andreopoulos B."/>
            <person name="Lipzen A."/>
            <person name="Chen C."/>
            <person name="Yan M."/>
            <person name="Daum C."/>
            <person name="Ng V."/>
            <person name="Clum A."/>
            <person name="Steindorff A."/>
            <person name="Ohm R.A."/>
            <person name="Martin F."/>
            <person name="Silar P."/>
            <person name="Natvig D.O."/>
            <person name="Lalanne C."/>
            <person name="Gautier V."/>
            <person name="Ament-Velasquez S.L."/>
            <person name="Kruys A."/>
            <person name="Hutchinson M.I."/>
            <person name="Powell A.J."/>
            <person name="Barry K."/>
            <person name="Miller A.N."/>
            <person name="Grigoriev I.V."/>
            <person name="Debuchy R."/>
            <person name="Gladieux P."/>
            <person name="Hiltunen Thoren M."/>
            <person name="Johannesson H."/>
        </authorList>
    </citation>
    <scope>NUCLEOTIDE SEQUENCE</scope>
    <source>
        <strain evidence="7">PSN293</strain>
    </source>
</reference>
<dbReference type="EMBL" id="MU858219">
    <property type="protein sequence ID" value="KAK4209033.1"/>
    <property type="molecule type" value="Genomic_DNA"/>
</dbReference>
<keyword evidence="5" id="KW-0472">Membrane</keyword>
<comment type="similarity">
    <text evidence="1">Belongs to the peptidase A1 family.</text>
</comment>
<keyword evidence="3" id="KW-1015">Disulfide bond</keyword>
<feature type="domain" description="Peptidase A1" evidence="6">
    <location>
        <begin position="71"/>
        <end position="420"/>
    </location>
</feature>
<proteinExistence type="inferred from homology"/>
<sequence>MAPSSRFTAAGLLAVAGVASAFYIPEFAGVVGPGFVSIPLSAPKNTVGLRKRDGPDRTATLEIPNLKTSGYTIKIAIGSPPQELVVAVDTGSSELWINPDCSRSSRARNMTGTDGNPVMVVDSELTDPVECRKRGRYDQKKSSTADTSKLKGQTIQYGDFTTVEIEYVADTITIGGLTISDQVFGVATKSNQTGIGIMGFGPSHNGFNFTRPYPLILQSMAEQGVINSPVFSLNLGDYDADAGSLTFGGVDTKRYTGKLATVPFEKFSRKLQDGSEFQDTSYYVTVKSMTLQRPDGSTKTYAEQAFPVSLDCGAGANILPDGMATEICADVNGTMITTDTCEVPCRNRQKPGGITFALNGQDITVPYKNLINEQEHEGQEPICILMMSESAHISPGILGAPFLRSAYTVYDWGNGNLHLAQAADCGSNIVAVGTGENAVPSGDGECGQEGGGQGGGDANKEGEDKKNAGLMVAANWALVGLGSVAAGFIALV</sequence>
<protein>
    <submittedName>
        <fullName evidence="7">Aspartic peptidase domain-containing protein</fullName>
    </submittedName>
</protein>
<evidence type="ECO:0000256" key="2">
    <source>
        <dbReference type="PIRSR" id="PIRSR601461-1"/>
    </source>
</evidence>
<evidence type="ECO:0000313" key="7">
    <source>
        <dbReference type="EMBL" id="KAK4209033.1"/>
    </source>
</evidence>
<evidence type="ECO:0000259" key="6">
    <source>
        <dbReference type="PROSITE" id="PS51767"/>
    </source>
</evidence>
<dbReference type="PRINTS" id="PR00792">
    <property type="entry name" value="PEPSIN"/>
</dbReference>
<dbReference type="PANTHER" id="PTHR47966:SF51">
    <property type="entry name" value="BETA-SITE APP-CLEAVING ENZYME, ISOFORM A-RELATED"/>
    <property type="match status" value="1"/>
</dbReference>
<accession>A0AAN7B309</accession>
<evidence type="ECO:0000313" key="8">
    <source>
        <dbReference type="Proteomes" id="UP001301769"/>
    </source>
</evidence>
<feature type="disulfide bond" evidence="3">
    <location>
        <begin position="345"/>
        <end position="383"/>
    </location>
</feature>
<evidence type="ECO:0000256" key="1">
    <source>
        <dbReference type="ARBA" id="ARBA00007447"/>
    </source>
</evidence>
<feature type="active site" evidence="2">
    <location>
        <position position="89"/>
    </location>
</feature>
<keyword evidence="5" id="KW-1133">Transmembrane helix</keyword>
<dbReference type="PROSITE" id="PS51767">
    <property type="entry name" value="PEPTIDASE_A1"/>
    <property type="match status" value="1"/>
</dbReference>
<feature type="active site" evidence="2">
    <location>
        <position position="311"/>
    </location>
</feature>
<organism evidence="7 8">
    <name type="scientific">Rhypophila decipiens</name>
    <dbReference type="NCBI Taxonomy" id="261697"/>
    <lineage>
        <taxon>Eukaryota</taxon>
        <taxon>Fungi</taxon>
        <taxon>Dikarya</taxon>
        <taxon>Ascomycota</taxon>
        <taxon>Pezizomycotina</taxon>
        <taxon>Sordariomycetes</taxon>
        <taxon>Sordariomycetidae</taxon>
        <taxon>Sordariales</taxon>
        <taxon>Naviculisporaceae</taxon>
        <taxon>Rhypophila</taxon>
    </lineage>
</organism>
<name>A0AAN7B309_9PEZI</name>
<dbReference type="GO" id="GO:0004190">
    <property type="term" value="F:aspartic-type endopeptidase activity"/>
    <property type="evidence" value="ECO:0007669"/>
    <property type="project" value="InterPro"/>
</dbReference>
<dbReference type="InterPro" id="IPR001461">
    <property type="entry name" value="Aspartic_peptidase_A1"/>
</dbReference>
<gene>
    <name evidence="7" type="ORF">QBC37DRAFT_60214</name>
</gene>
<dbReference type="Gene3D" id="2.40.70.10">
    <property type="entry name" value="Acid Proteases"/>
    <property type="match status" value="2"/>
</dbReference>
<dbReference type="InterPro" id="IPR033121">
    <property type="entry name" value="PEPTIDASE_A1"/>
</dbReference>
<keyword evidence="5" id="KW-0812">Transmembrane</keyword>
<dbReference type="PANTHER" id="PTHR47966">
    <property type="entry name" value="BETA-SITE APP-CLEAVING ENZYME, ISOFORM A-RELATED"/>
    <property type="match status" value="1"/>
</dbReference>
<dbReference type="GO" id="GO:0006508">
    <property type="term" value="P:proteolysis"/>
    <property type="evidence" value="ECO:0007669"/>
    <property type="project" value="InterPro"/>
</dbReference>
<dbReference type="InterPro" id="IPR021109">
    <property type="entry name" value="Peptidase_aspartic_dom_sf"/>
</dbReference>
<feature type="region of interest" description="Disordered" evidence="4">
    <location>
        <begin position="440"/>
        <end position="462"/>
    </location>
</feature>
<comment type="caution">
    <text evidence="7">The sequence shown here is derived from an EMBL/GenBank/DDBJ whole genome shotgun (WGS) entry which is preliminary data.</text>
</comment>
<feature type="compositionally biased region" description="Gly residues" evidence="4">
    <location>
        <begin position="444"/>
        <end position="457"/>
    </location>
</feature>
<evidence type="ECO:0000256" key="5">
    <source>
        <dbReference type="SAM" id="Phobius"/>
    </source>
</evidence>
<dbReference type="Proteomes" id="UP001301769">
    <property type="component" value="Unassembled WGS sequence"/>
</dbReference>
<dbReference type="AlphaFoldDB" id="A0AAN7B309"/>
<keyword evidence="8" id="KW-1185">Reference proteome</keyword>
<reference evidence="7" key="2">
    <citation type="submission" date="2023-05" db="EMBL/GenBank/DDBJ databases">
        <authorList>
            <consortium name="Lawrence Berkeley National Laboratory"/>
            <person name="Steindorff A."/>
            <person name="Hensen N."/>
            <person name="Bonometti L."/>
            <person name="Westerberg I."/>
            <person name="Brannstrom I.O."/>
            <person name="Guillou S."/>
            <person name="Cros-Aarteil S."/>
            <person name="Calhoun S."/>
            <person name="Haridas S."/>
            <person name="Kuo A."/>
            <person name="Mondo S."/>
            <person name="Pangilinan J."/>
            <person name="Riley R."/>
            <person name="Labutti K."/>
            <person name="Andreopoulos B."/>
            <person name="Lipzen A."/>
            <person name="Chen C."/>
            <person name="Yanf M."/>
            <person name="Daum C."/>
            <person name="Ng V."/>
            <person name="Clum A."/>
            <person name="Ohm R."/>
            <person name="Martin F."/>
            <person name="Silar P."/>
            <person name="Natvig D."/>
            <person name="Lalanne C."/>
            <person name="Gautier V."/>
            <person name="Ament-Velasquez S.L."/>
            <person name="Kruys A."/>
            <person name="Hutchinson M.I."/>
            <person name="Powell A.J."/>
            <person name="Barry K."/>
            <person name="Miller A.N."/>
            <person name="Grigoriev I.V."/>
            <person name="Debuchy R."/>
            <person name="Gladieux P."/>
            <person name="Thoren M.H."/>
            <person name="Johannesson H."/>
        </authorList>
    </citation>
    <scope>NUCLEOTIDE SEQUENCE</scope>
    <source>
        <strain evidence="7">PSN293</strain>
    </source>
</reference>
<feature type="transmembrane region" description="Helical" evidence="5">
    <location>
        <begin position="468"/>
        <end position="491"/>
    </location>
</feature>
<evidence type="ECO:0000256" key="4">
    <source>
        <dbReference type="SAM" id="MobiDB-lite"/>
    </source>
</evidence>
<evidence type="ECO:0000256" key="3">
    <source>
        <dbReference type="PIRSR" id="PIRSR601461-2"/>
    </source>
</evidence>
<dbReference type="Pfam" id="PF00026">
    <property type="entry name" value="Asp"/>
    <property type="match status" value="1"/>
</dbReference>